<reference evidence="1" key="1">
    <citation type="journal article" date="2020" name="Stud. Mycol.">
        <title>101 Dothideomycetes genomes: a test case for predicting lifestyles and emergence of pathogens.</title>
        <authorList>
            <person name="Haridas S."/>
            <person name="Albert R."/>
            <person name="Binder M."/>
            <person name="Bloem J."/>
            <person name="Labutti K."/>
            <person name="Salamov A."/>
            <person name="Andreopoulos B."/>
            <person name="Baker S."/>
            <person name="Barry K."/>
            <person name="Bills G."/>
            <person name="Bluhm B."/>
            <person name="Cannon C."/>
            <person name="Castanera R."/>
            <person name="Culley D."/>
            <person name="Daum C."/>
            <person name="Ezra D."/>
            <person name="Gonzalez J."/>
            <person name="Henrissat B."/>
            <person name="Kuo A."/>
            <person name="Liang C."/>
            <person name="Lipzen A."/>
            <person name="Lutzoni F."/>
            <person name="Magnuson J."/>
            <person name="Mondo S."/>
            <person name="Nolan M."/>
            <person name="Ohm R."/>
            <person name="Pangilinan J."/>
            <person name="Park H.-J."/>
            <person name="Ramirez L."/>
            <person name="Alfaro M."/>
            <person name="Sun H."/>
            <person name="Tritt A."/>
            <person name="Yoshinaga Y."/>
            <person name="Zwiers L.-H."/>
            <person name="Turgeon B."/>
            <person name="Goodwin S."/>
            <person name="Spatafora J."/>
            <person name="Crous P."/>
            <person name="Grigoriev I."/>
        </authorList>
    </citation>
    <scope>NUCLEOTIDE SEQUENCE</scope>
    <source>
        <strain evidence="1">CBS 260.36</strain>
    </source>
</reference>
<name>A0A9P4IVM8_9PEZI</name>
<comment type="caution">
    <text evidence="1">The sequence shown here is derived from an EMBL/GenBank/DDBJ whole genome shotgun (WGS) entry which is preliminary data.</text>
</comment>
<proteinExistence type="predicted"/>
<gene>
    <name evidence="1" type="ORF">K461DRAFT_308668</name>
</gene>
<sequence length="184" mass="19684">MIWTCSASSASDRRDVPRGCRLRGHREFGDDGCGKCGIGNSGITRKRLASFGVSGAGSPAGPLSAVLDKSRAEELSAGEGRRSKLATSNSADVRRVYCWRTVLELLFGACTERHSLGAQGLLWILLSTSAALATAQSVDEMIGDTVTGMHTTLLCIQAIARVCPQPRHTIHPQSTRRSFRQGRG</sequence>
<dbReference type="AlphaFoldDB" id="A0A9P4IVM8"/>
<accession>A0A9P4IVM8</accession>
<keyword evidence="2" id="KW-1185">Reference proteome</keyword>
<organism evidence="1 2">
    <name type="scientific">Myriangium duriaei CBS 260.36</name>
    <dbReference type="NCBI Taxonomy" id="1168546"/>
    <lineage>
        <taxon>Eukaryota</taxon>
        <taxon>Fungi</taxon>
        <taxon>Dikarya</taxon>
        <taxon>Ascomycota</taxon>
        <taxon>Pezizomycotina</taxon>
        <taxon>Dothideomycetes</taxon>
        <taxon>Dothideomycetidae</taxon>
        <taxon>Myriangiales</taxon>
        <taxon>Myriangiaceae</taxon>
        <taxon>Myriangium</taxon>
    </lineage>
</organism>
<evidence type="ECO:0000313" key="1">
    <source>
        <dbReference type="EMBL" id="KAF2150787.1"/>
    </source>
</evidence>
<dbReference type="EMBL" id="ML996089">
    <property type="protein sequence ID" value="KAF2150787.1"/>
    <property type="molecule type" value="Genomic_DNA"/>
</dbReference>
<evidence type="ECO:0000313" key="2">
    <source>
        <dbReference type="Proteomes" id="UP000799439"/>
    </source>
</evidence>
<protein>
    <submittedName>
        <fullName evidence="1">Uncharacterized protein</fullName>
    </submittedName>
</protein>
<dbReference type="Proteomes" id="UP000799439">
    <property type="component" value="Unassembled WGS sequence"/>
</dbReference>